<feature type="coiled-coil region" evidence="1">
    <location>
        <begin position="64"/>
        <end position="91"/>
    </location>
</feature>
<evidence type="ECO:0008006" key="4">
    <source>
        <dbReference type="Google" id="ProtNLM"/>
    </source>
</evidence>
<dbReference type="EMBL" id="CP121195">
    <property type="protein sequence ID" value="XBH13251.1"/>
    <property type="molecule type" value="Genomic_DNA"/>
</dbReference>
<organism evidence="3">
    <name type="scientific">Edaphobacter paludis</name>
    <dbReference type="NCBI Taxonomy" id="3035702"/>
    <lineage>
        <taxon>Bacteria</taxon>
        <taxon>Pseudomonadati</taxon>
        <taxon>Acidobacteriota</taxon>
        <taxon>Terriglobia</taxon>
        <taxon>Terriglobales</taxon>
        <taxon>Acidobacteriaceae</taxon>
        <taxon>Edaphobacter</taxon>
    </lineage>
</organism>
<keyword evidence="1" id="KW-0175">Coiled coil</keyword>
<name>A0AAU7D778_9BACT</name>
<gene>
    <name evidence="3" type="ORF">P8936_16420</name>
</gene>
<feature type="region of interest" description="Disordered" evidence="2">
    <location>
        <begin position="1"/>
        <end position="20"/>
    </location>
</feature>
<sequence>MNELRDVELPELPEPIRTEESTAREWMSSFDYHGKDDDPKWGGLSQWGISSQLKMDLLGRERQLKSSLAANREQKAEIERLKQSEDEMLTERDFYYDLADKFSEAICELSGVYLGEHTNLNDPFQNALEVATSLRASKWVDVKWKLPKEREIVLIFTKHGGLQLSSWFCWFPEKGDPPLWHNVLPEFGDVTHWQPIVAPTLPGEEK</sequence>
<proteinExistence type="predicted"/>
<evidence type="ECO:0000256" key="1">
    <source>
        <dbReference type="SAM" id="Coils"/>
    </source>
</evidence>
<evidence type="ECO:0000313" key="3">
    <source>
        <dbReference type="EMBL" id="XBH13251.1"/>
    </source>
</evidence>
<dbReference type="RefSeq" id="WP_348269733.1">
    <property type="nucleotide sequence ID" value="NZ_CP121195.1"/>
</dbReference>
<protein>
    <recommendedName>
        <fullName evidence="4">DUF551 domain-containing protein</fullName>
    </recommendedName>
</protein>
<evidence type="ECO:0000256" key="2">
    <source>
        <dbReference type="SAM" id="MobiDB-lite"/>
    </source>
</evidence>
<dbReference type="AlphaFoldDB" id="A0AAU7D778"/>
<accession>A0AAU7D778</accession>
<reference evidence="3" key="1">
    <citation type="submission" date="2023-03" db="EMBL/GenBank/DDBJ databases">
        <title>Edaphobacter sp.</title>
        <authorList>
            <person name="Huber K.J."/>
            <person name="Papendorf J."/>
            <person name="Pilke C."/>
            <person name="Bunk B."/>
            <person name="Sproeer C."/>
            <person name="Pester M."/>
        </authorList>
    </citation>
    <scope>NUCLEOTIDE SEQUENCE</scope>
    <source>
        <strain evidence="3">DSM 109920</strain>
    </source>
</reference>